<gene>
    <name evidence="1" type="ORF">M9H77_01515</name>
</gene>
<evidence type="ECO:0000313" key="1">
    <source>
        <dbReference type="EMBL" id="KAI5680288.1"/>
    </source>
</evidence>
<evidence type="ECO:0000313" key="2">
    <source>
        <dbReference type="Proteomes" id="UP001060085"/>
    </source>
</evidence>
<dbReference type="EMBL" id="CM044701">
    <property type="protein sequence ID" value="KAI5680288.1"/>
    <property type="molecule type" value="Genomic_DNA"/>
</dbReference>
<sequence>MSTSVCQGLQSCLEPGFIEPIDKITPPPRSNISQSFPWPKKNPIISQENQTPFPQNKNPFSNKFGFDHEPENQTWNFTKILSSTNTKTEQEQEEKVYVHPLAKRSLSTLSTQSLEMCTEGLGSETGSNNGEFMADLSCGKQNNNQGIQRSRLKKQEQQGNFPPPLTLIGGSDGIQLRPHREGGRLVLKAVTFCRKSCFQAERVGGRLRLFSLSKENQELEHKHQVSPDSYNETELLKTNFTSEERQDSEKEEEDGNIRESVIDFVIRASSGIGATSLHISSLCVENEGLKTDSISDEIQNSEEGGGMGEMEITSEELPRRSSSRCKEEGPTNRGLQISWEPVWMAIS</sequence>
<protein>
    <submittedName>
        <fullName evidence="1">Uncharacterized protein</fullName>
    </submittedName>
</protein>
<keyword evidence="2" id="KW-1185">Reference proteome</keyword>
<organism evidence="1 2">
    <name type="scientific">Catharanthus roseus</name>
    <name type="common">Madagascar periwinkle</name>
    <name type="synonym">Vinca rosea</name>
    <dbReference type="NCBI Taxonomy" id="4058"/>
    <lineage>
        <taxon>Eukaryota</taxon>
        <taxon>Viridiplantae</taxon>
        <taxon>Streptophyta</taxon>
        <taxon>Embryophyta</taxon>
        <taxon>Tracheophyta</taxon>
        <taxon>Spermatophyta</taxon>
        <taxon>Magnoliopsida</taxon>
        <taxon>eudicotyledons</taxon>
        <taxon>Gunneridae</taxon>
        <taxon>Pentapetalae</taxon>
        <taxon>asterids</taxon>
        <taxon>lamiids</taxon>
        <taxon>Gentianales</taxon>
        <taxon>Apocynaceae</taxon>
        <taxon>Rauvolfioideae</taxon>
        <taxon>Vinceae</taxon>
        <taxon>Catharanthinae</taxon>
        <taxon>Catharanthus</taxon>
    </lineage>
</organism>
<dbReference type="Proteomes" id="UP001060085">
    <property type="component" value="Linkage Group LG01"/>
</dbReference>
<name>A0ACC0C5P8_CATRO</name>
<comment type="caution">
    <text evidence="1">The sequence shown here is derived from an EMBL/GenBank/DDBJ whole genome shotgun (WGS) entry which is preliminary data.</text>
</comment>
<accession>A0ACC0C5P8</accession>
<reference evidence="2" key="1">
    <citation type="journal article" date="2023" name="Nat. Plants">
        <title>Single-cell RNA sequencing provides a high-resolution roadmap for understanding the multicellular compartmentation of specialized metabolism.</title>
        <authorList>
            <person name="Sun S."/>
            <person name="Shen X."/>
            <person name="Li Y."/>
            <person name="Li Y."/>
            <person name="Wang S."/>
            <person name="Li R."/>
            <person name="Zhang H."/>
            <person name="Shen G."/>
            <person name="Guo B."/>
            <person name="Wei J."/>
            <person name="Xu J."/>
            <person name="St-Pierre B."/>
            <person name="Chen S."/>
            <person name="Sun C."/>
        </authorList>
    </citation>
    <scope>NUCLEOTIDE SEQUENCE [LARGE SCALE GENOMIC DNA]</scope>
</reference>
<proteinExistence type="predicted"/>